<evidence type="ECO:0000313" key="2">
    <source>
        <dbReference type="Proteomes" id="UP000249891"/>
    </source>
</evidence>
<dbReference type="Pfam" id="PF12836">
    <property type="entry name" value="HHH_3"/>
    <property type="match status" value="2"/>
</dbReference>
<dbReference type="InterPro" id="IPR010994">
    <property type="entry name" value="RuvA_2-like"/>
</dbReference>
<dbReference type="GO" id="GO:0015627">
    <property type="term" value="C:type II protein secretion system complex"/>
    <property type="evidence" value="ECO:0007669"/>
    <property type="project" value="TreeGrafter"/>
</dbReference>
<dbReference type="Gene3D" id="1.10.150.280">
    <property type="entry name" value="AF1531-like domain"/>
    <property type="match status" value="1"/>
</dbReference>
<dbReference type="Gene3D" id="1.10.150.320">
    <property type="entry name" value="Photosystem II 12 kDa extrinsic protein"/>
    <property type="match status" value="1"/>
</dbReference>
<dbReference type="PANTHER" id="PTHR21180">
    <property type="entry name" value="ENDONUCLEASE/EXONUCLEASE/PHOSPHATASE FAMILY DOMAIN-CONTAINING PROTEIN 1"/>
    <property type="match status" value="1"/>
</dbReference>
<proteinExistence type="predicted"/>
<sequence>MNRQQTRGVLFLLLLIIALQFAFRNLSFNHTFAPTETTVLQREMDSLRALVSLPKKDTIYPFNPNFITDYKGFKLGLTPEQIDRLQAFRAQNKYVNSAEEFQQVTGISDSLLHKIATSFKFPEWVKNLRTSSYVYEKYTPKHYPKQDINTATAEELMKIYGIGEGFSNRILKYRNKLHGFTYISQVAEVYGLEKEVYERVAERFEVQTTPVIEKKDINTLNMYELSKIPYVKYGEGKKIVGLRSELGTLKSFDDLLQIEGFDKQRIARLQLYLYIEQ</sequence>
<reference evidence="1 2" key="1">
    <citation type="submission" date="2018-06" db="EMBL/GenBank/DDBJ databases">
        <authorList>
            <consortium name="Pathogen Informatics"/>
            <person name="Doyle S."/>
        </authorList>
    </citation>
    <scope>NUCLEOTIDE SEQUENCE [LARGE SCALE GENOMIC DNA]</scope>
    <source>
        <strain evidence="1 2">NCTC11546</strain>
    </source>
</reference>
<dbReference type="GO" id="GO:0015628">
    <property type="term" value="P:protein secretion by the type II secretion system"/>
    <property type="evidence" value="ECO:0007669"/>
    <property type="project" value="TreeGrafter"/>
</dbReference>
<dbReference type="RefSeq" id="WP_128091320.1">
    <property type="nucleotide sequence ID" value="NZ_UARG01000017.1"/>
</dbReference>
<gene>
    <name evidence="1" type="ORF">NCTC11546_01241</name>
</gene>
<protein>
    <submittedName>
        <fullName evidence="1">Competence protein ComEA helix-hairpin-helix repeat region</fullName>
    </submittedName>
</protein>
<dbReference type="Proteomes" id="UP000249891">
    <property type="component" value="Unassembled WGS sequence"/>
</dbReference>
<dbReference type="AlphaFoldDB" id="A0A2X2RUM1"/>
<dbReference type="PANTHER" id="PTHR21180:SF32">
    <property type="entry name" value="ENDONUCLEASE_EXONUCLEASE_PHOSPHATASE FAMILY DOMAIN-CONTAINING PROTEIN 1"/>
    <property type="match status" value="1"/>
</dbReference>
<organism evidence="1 2">
    <name type="scientific">Capnocytophaga ochracea</name>
    <dbReference type="NCBI Taxonomy" id="1018"/>
    <lineage>
        <taxon>Bacteria</taxon>
        <taxon>Pseudomonadati</taxon>
        <taxon>Bacteroidota</taxon>
        <taxon>Flavobacteriia</taxon>
        <taxon>Flavobacteriales</taxon>
        <taxon>Flavobacteriaceae</taxon>
        <taxon>Capnocytophaga</taxon>
    </lineage>
</organism>
<evidence type="ECO:0000313" key="1">
    <source>
        <dbReference type="EMBL" id="SQA78015.1"/>
    </source>
</evidence>
<name>A0A2X2RUM1_CAPOC</name>
<dbReference type="InterPro" id="IPR051675">
    <property type="entry name" value="Endo/Exo/Phosphatase_dom_1"/>
</dbReference>
<dbReference type="SUPFAM" id="SSF47781">
    <property type="entry name" value="RuvA domain 2-like"/>
    <property type="match status" value="3"/>
</dbReference>
<accession>A0A2X2RUM1</accession>
<dbReference type="EMBL" id="UARG01000017">
    <property type="protein sequence ID" value="SQA78015.1"/>
    <property type="molecule type" value="Genomic_DNA"/>
</dbReference>